<feature type="compositionally biased region" description="Polar residues" evidence="5">
    <location>
        <begin position="210"/>
        <end position="227"/>
    </location>
</feature>
<evidence type="ECO:0000256" key="2">
    <source>
        <dbReference type="ARBA" id="ARBA00022692"/>
    </source>
</evidence>
<evidence type="ECO:0000313" key="6">
    <source>
        <dbReference type="EMBL" id="KKI99276.1"/>
    </source>
</evidence>
<feature type="compositionally biased region" description="Low complexity" evidence="5">
    <location>
        <begin position="120"/>
        <end position="141"/>
    </location>
</feature>
<dbReference type="Pfam" id="PF13103">
    <property type="entry name" value="TonB_2"/>
    <property type="match status" value="1"/>
</dbReference>
<evidence type="ECO:0000256" key="1">
    <source>
        <dbReference type="ARBA" id="ARBA00004167"/>
    </source>
</evidence>
<dbReference type="eggNOG" id="COG0810">
    <property type="taxonomic scope" value="Bacteria"/>
</dbReference>
<gene>
    <name evidence="6" type="ORF">PROH_16220</name>
</gene>
<reference evidence="6" key="1">
    <citation type="submission" date="2012-04" db="EMBL/GenBank/DDBJ databases">
        <authorList>
            <person name="Borisov I.G."/>
            <person name="Ivanikova N.V."/>
            <person name="Pinevich A.V."/>
        </authorList>
    </citation>
    <scope>NUCLEOTIDE SEQUENCE</scope>
    <source>
        <strain evidence="6">CALU 1027</strain>
    </source>
</reference>
<keyword evidence="2" id="KW-0812">Transmembrane</keyword>
<dbReference type="AlphaFoldDB" id="A0A0M2PY16"/>
<dbReference type="EMBL" id="AJTX02000006">
    <property type="protein sequence ID" value="KKI99276.1"/>
    <property type="molecule type" value="Genomic_DNA"/>
</dbReference>
<comment type="subcellular location">
    <subcellularLocation>
        <location evidence="1">Membrane</location>
        <topology evidence="1">Single-pass membrane protein</topology>
    </subcellularLocation>
</comment>
<dbReference type="NCBIfam" id="TIGR01352">
    <property type="entry name" value="tonB_Cterm"/>
    <property type="match status" value="1"/>
</dbReference>
<feature type="compositionally biased region" description="Basic and acidic residues" evidence="5">
    <location>
        <begin position="231"/>
        <end position="241"/>
    </location>
</feature>
<feature type="compositionally biased region" description="Basic and acidic residues" evidence="5">
    <location>
        <begin position="92"/>
        <end position="105"/>
    </location>
</feature>
<evidence type="ECO:0000313" key="7">
    <source>
        <dbReference type="Proteomes" id="UP000034681"/>
    </source>
</evidence>
<feature type="compositionally biased region" description="Pro residues" evidence="5">
    <location>
        <begin position="142"/>
        <end position="157"/>
    </location>
</feature>
<name>A0A0M2PY16_PROHO</name>
<evidence type="ECO:0000256" key="3">
    <source>
        <dbReference type="ARBA" id="ARBA00022989"/>
    </source>
</evidence>
<evidence type="ECO:0000256" key="4">
    <source>
        <dbReference type="ARBA" id="ARBA00023136"/>
    </source>
</evidence>
<evidence type="ECO:0000256" key="5">
    <source>
        <dbReference type="SAM" id="MobiDB-lite"/>
    </source>
</evidence>
<dbReference type="Proteomes" id="UP000034681">
    <property type="component" value="Unassembled WGS sequence"/>
</dbReference>
<dbReference type="Gene3D" id="3.30.1150.10">
    <property type="match status" value="1"/>
</dbReference>
<dbReference type="InterPro" id="IPR006260">
    <property type="entry name" value="TonB/TolA_C"/>
</dbReference>
<dbReference type="SUPFAM" id="SSF74653">
    <property type="entry name" value="TolA/TonB C-terminal domain"/>
    <property type="match status" value="1"/>
</dbReference>
<dbReference type="RefSeq" id="WP_017712796.1">
    <property type="nucleotide sequence ID" value="NZ_KB235937.1"/>
</dbReference>
<dbReference type="GO" id="GO:0016020">
    <property type="term" value="C:membrane"/>
    <property type="evidence" value="ECO:0007669"/>
    <property type="project" value="UniProtKB-SubCell"/>
</dbReference>
<feature type="compositionally biased region" description="Pro residues" evidence="5">
    <location>
        <begin position="180"/>
        <end position="208"/>
    </location>
</feature>
<proteinExistence type="predicted"/>
<comment type="caution">
    <text evidence="6">The sequence shown here is derived from an EMBL/GenBank/DDBJ whole genome shotgun (WGS) entry which is preliminary data.</text>
</comment>
<dbReference type="PRINTS" id="PR01217">
    <property type="entry name" value="PRICHEXTENSN"/>
</dbReference>
<organism evidence="6 7">
    <name type="scientific">Prochlorothrix hollandica PCC 9006 = CALU 1027</name>
    <dbReference type="NCBI Taxonomy" id="317619"/>
    <lineage>
        <taxon>Bacteria</taxon>
        <taxon>Bacillati</taxon>
        <taxon>Cyanobacteriota</taxon>
        <taxon>Cyanophyceae</taxon>
        <taxon>Prochlorotrichales</taxon>
        <taxon>Prochlorotrichaceae</taxon>
        <taxon>Prochlorothrix</taxon>
    </lineage>
</organism>
<accession>A0A0M2PY16</accession>
<protein>
    <recommendedName>
        <fullName evidence="8">TonB C-terminal domain-containing protein</fullName>
    </recommendedName>
</protein>
<keyword evidence="7" id="KW-1185">Reference proteome</keyword>
<sequence>MTLPPNSDPPLSLAYVRKQNDLTRWMPLWVTASVLVHELLFLGWIQYQTRMPREDAPLAIEFIDLDTVTATPTEPESDRIATQSNAGGAQTETEKPVSTRRDRGVPEPTHVIAGGFTAHGLTDGNNTGGKNTDGYTTQSPTPDYPTPAPPRPRPAPQNPTNTPSAIQPAPRSTATSPSPRAIPSPPTRIPLPPPPLVPSPPAATPPPAWNRSTLAHTSSQDLGTGSLSLEDWQRQQRDNNDRTGSGSGVSARADVDWGPYTSALQRQVEQRWWPTSDSSSEVEVEFEIQRSGHINPDSLRVVRSSGSDTINRAALAAITESSPFGSFPPNYTQDSILVTFTFTVQ</sequence>
<feature type="compositionally biased region" description="Low complexity" evidence="5">
    <location>
        <begin position="158"/>
        <end position="179"/>
    </location>
</feature>
<keyword evidence="3" id="KW-1133">Transmembrane helix</keyword>
<keyword evidence="4" id="KW-0472">Membrane</keyword>
<feature type="region of interest" description="Disordered" evidence="5">
    <location>
        <begin position="70"/>
        <end position="254"/>
    </location>
</feature>
<evidence type="ECO:0008006" key="8">
    <source>
        <dbReference type="Google" id="ProtNLM"/>
    </source>
</evidence>
<dbReference type="STRING" id="317619.GCA_000332315_02423"/>
<dbReference type="OrthoDB" id="505469at2"/>
<feature type="compositionally biased region" description="Polar residues" evidence="5">
    <location>
        <begin position="70"/>
        <end position="91"/>
    </location>
</feature>